<dbReference type="InterPro" id="IPR025724">
    <property type="entry name" value="GAG-pre-integrase_dom"/>
</dbReference>
<dbReference type="InterPro" id="IPR001878">
    <property type="entry name" value="Znf_CCHC"/>
</dbReference>
<feature type="domain" description="CCHC-type" evidence="2">
    <location>
        <begin position="159"/>
        <end position="175"/>
    </location>
</feature>
<keyword evidence="1" id="KW-0862">Zinc</keyword>
<accession>A0ABQ5D3W5</accession>
<keyword evidence="1" id="KW-0479">Metal-binding</keyword>
<evidence type="ECO:0000313" key="4">
    <source>
        <dbReference type="Proteomes" id="UP001151760"/>
    </source>
</evidence>
<evidence type="ECO:0000313" key="3">
    <source>
        <dbReference type="EMBL" id="GJT33198.1"/>
    </source>
</evidence>
<dbReference type="SMART" id="SM00343">
    <property type="entry name" value="ZnF_C2HC"/>
    <property type="match status" value="1"/>
</dbReference>
<gene>
    <name evidence="3" type="ORF">Tco_0923617</name>
</gene>
<evidence type="ECO:0000259" key="2">
    <source>
        <dbReference type="PROSITE" id="PS50158"/>
    </source>
</evidence>
<dbReference type="EMBL" id="BQNB010014858">
    <property type="protein sequence ID" value="GJT33198.1"/>
    <property type="molecule type" value="Genomic_DNA"/>
</dbReference>
<dbReference type="Proteomes" id="UP001151760">
    <property type="component" value="Unassembled WGS sequence"/>
</dbReference>
<dbReference type="PANTHER" id="PTHR47592">
    <property type="entry name" value="PBF68 PROTEIN"/>
    <property type="match status" value="1"/>
</dbReference>
<reference evidence="3" key="1">
    <citation type="journal article" date="2022" name="Int. J. Mol. Sci.">
        <title>Draft Genome of Tanacetum Coccineum: Genomic Comparison of Closely Related Tanacetum-Family Plants.</title>
        <authorList>
            <person name="Yamashiro T."/>
            <person name="Shiraishi A."/>
            <person name="Nakayama K."/>
            <person name="Satake H."/>
        </authorList>
    </citation>
    <scope>NUCLEOTIDE SEQUENCE</scope>
</reference>
<keyword evidence="4" id="KW-1185">Reference proteome</keyword>
<dbReference type="InterPro" id="IPR036875">
    <property type="entry name" value="Znf_CCHC_sf"/>
</dbReference>
<keyword evidence="1" id="KW-0863">Zinc-finger</keyword>
<dbReference type="Pfam" id="PF22936">
    <property type="entry name" value="Pol_BBD"/>
    <property type="match status" value="1"/>
</dbReference>
<dbReference type="Pfam" id="PF14223">
    <property type="entry name" value="Retrotran_gag_2"/>
    <property type="match status" value="1"/>
</dbReference>
<sequence>MDKNAKDFLKLVEEKFCSTDKAIAGTLMAELTILKFDGSKSMQQYVLDMTNTTTRLKTLGMHVDDSFLVKFIMSSLPPEYGPFHINYNIIKDKWTIDELSSKLIQEEARLKKQRVHSVNLVNQGVDKKLKPKSNNFKKKQHGTTSKVANGENKEQQNNKCNFCKKEGHFQKDCPKRKAWFKKKGIHYVSVCFESNLSKVPSNTWWFDFVVNTNVSNIMKRFLTIQTISPTNNFLFIGNRMKAPIEGVGTHRSKLDTGFHLDLINTLYVTSISRNLISIPRLDVSGYTFSGGNGHFNLYKNKSFIGYGILIDNLYKLKLDDVFSESLFTVEHNVGMKRSMVNESSAFLWHKRLGHISKERLQRLVKSESLPNLDFIDFSLCVECIKAKQTKHSKKGATRSNDLLEIIYTDIYSIFH</sequence>
<dbReference type="PROSITE" id="PS50158">
    <property type="entry name" value="ZF_CCHC"/>
    <property type="match status" value="1"/>
</dbReference>
<protein>
    <submittedName>
        <fullName evidence="3">Retrovirus-related pol polyprotein from transposon TNT 1-94</fullName>
    </submittedName>
</protein>
<dbReference type="SUPFAM" id="SSF57756">
    <property type="entry name" value="Retrovirus zinc finger-like domains"/>
    <property type="match status" value="1"/>
</dbReference>
<evidence type="ECO:0000256" key="1">
    <source>
        <dbReference type="PROSITE-ProRule" id="PRU00047"/>
    </source>
</evidence>
<dbReference type="InterPro" id="IPR054722">
    <property type="entry name" value="PolX-like_BBD"/>
</dbReference>
<organism evidence="3 4">
    <name type="scientific">Tanacetum coccineum</name>
    <dbReference type="NCBI Taxonomy" id="301880"/>
    <lineage>
        <taxon>Eukaryota</taxon>
        <taxon>Viridiplantae</taxon>
        <taxon>Streptophyta</taxon>
        <taxon>Embryophyta</taxon>
        <taxon>Tracheophyta</taxon>
        <taxon>Spermatophyta</taxon>
        <taxon>Magnoliopsida</taxon>
        <taxon>eudicotyledons</taxon>
        <taxon>Gunneridae</taxon>
        <taxon>Pentapetalae</taxon>
        <taxon>asterids</taxon>
        <taxon>campanulids</taxon>
        <taxon>Asterales</taxon>
        <taxon>Asteraceae</taxon>
        <taxon>Asteroideae</taxon>
        <taxon>Anthemideae</taxon>
        <taxon>Anthemidinae</taxon>
        <taxon>Tanacetum</taxon>
    </lineage>
</organism>
<reference evidence="3" key="2">
    <citation type="submission" date="2022-01" db="EMBL/GenBank/DDBJ databases">
        <authorList>
            <person name="Yamashiro T."/>
            <person name="Shiraishi A."/>
            <person name="Satake H."/>
            <person name="Nakayama K."/>
        </authorList>
    </citation>
    <scope>NUCLEOTIDE SEQUENCE</scope>
</reference>
<dbReference type="Gene3D" id="4.10.60.10">
    <property type="entry name" value="Zinc finger, CCHC-type"/>
    <property type="match status" value="1"/>
</dbReference>
<comment type="caution">
    <text evidence="3">The sequence shown here is derived from an EMBL/GenBank/DDBJ whole genome shotgun (WGS) entry which is preliminary data.</text>
</comment>
<dbReference type="Pfam" id="PF13976">
    <property type="entry name" value="gag_pre-integrs"/>
    <property type="match status" value="1"/>
</dbReference>
<proteinExistence type="predicted"/>
<name>A0ABQ5D3W5_9ASTR</name>